<comment type="caution">
    <text evidence="1">The sequence shown here is derived from an EMBL/GenBank/DDBJ whole genome shotgun (WGS) entry which is preliminary data.</text>
</comment>
<name>A0A9X0CS28_9CNID</name>
<dbReference type="OrthoDB" id="10502037at2759"/>
<reference evidence="1" key="1">
    <citation type="submission" date="2023-01" db="EMBL/GenBank/DDBJ databases">
        <title>Genome assembly of the deep-sea coral Lophelia pertusa.</title>
        <authorList>
            <person name="Herrera S."/>
            <person name="Cordes E."/>
        </authorList>
    </citation>
    <scope>NUCLEOTIDE SEQUENCE</scope>
    <source>
        <strain evidence="1">USNM1676648</strain>
        <tissue evidence="1">Polyp</tissue>
    </source>
</reference>
<evidence type="ECO:0000313" key="1">
    <source>
        <dbReference type="EMBL" id="KAJ7373605.1"/>
    </source>
</evidence>
<dbReference type="EMBL" id="MU826830">
    <property type="protein sequence ID" value="KAJ7373605.1"/>
    <property type="molecule type" value="Genomic_DNA"/>
</dbReference>
<sequence>MMLMERFSGLIDVKDTTIYPYPSRSFYLHTAANDEYLPSIKTKIFKPSRIVAKQVTAEHDNDVDDNTRFFPLVHGSYSLFESKKKPNHFLGCTKEGNMELIELHDKRHPDPRVLFLIHRYALKDAVHEDSYHS</sequence>
<proteinExistence type="predicted"/>
<dbReference type="InterPro" id="IPR008996">
    <property type="entry name" value="IL1/FGF"/>
</dbReference>
<dbReference type="Proteomes" id="UP001163046">
    <property type="component" value="Unassembled WGS sequence"/>
</dbReference>
<dbReference type="SUPFAM" id="SSF50353">
    <property type="entry name" value="Cytokine"/>
    <property type="match status" value="1"/>
</dbReference>
<gene>
    <name evidence="1" type="ORF">OS493_011210</name>
</gene>
<dbReference type="AlphaFoldDB" id="A0A9X0CS28"/>
<organism evidence="1 2">
    <name type="scientific">Desmophyllum pertusum</name>
    <dbReference type="NCBI Taxonomy" id="174260"/>
    <lineage>
        <taxon>Eukaryota</taxon>
        <taxon>Metazoa</taxon>
        <taxon>Cnidaria</taxon>
        <taxon>Anthozoa</taxon>
        <taxon>Hexacorallia</taxon>
        <taxon>Scleractinia</taxon>
        <taxon>Caryophylliina</taxon>
        <taxon>Caryophylliidae</taxon>
        <taxon>Desmophyllum</taxon>
    </lineage>
</organism>
<protein>
    <submittedName>
        <fullName evidence="1">Uncharacterized protein</fullName>
    </submittedName>
</protein>
<accession>A0A9X0CS28</accession>
<evidence type="ECO:0000313" key="2">
    <source>
        <dbReference type="Proteomes" id="UP001163046"/>
    </source>
</evidence>
<keyword evidence="2" id="KW-1185">Reference proteome</keyword>